<evidence type="ECO:0000313" key="1">
    <source>
        <dbReference type="EMBL" id="CAF1480255.1"/>
    </source>
</evidence>
<accession>A0A815RQT1</accession>
<evidence type="ECO:0000313" key="3">
    <source>
        <dbReference type="Proteomes" id="UP000663828"/>
    </source>
</evidence>
<protein>
    <submittedName>
        <fullName evidence="1">Uncharacterized protein</fullName>
    </submittedName>
</protein>
<dbReference type="AlphaFoldDB" id="A0A815RQT1"/>
<dbReference type="OrthoDB" id="9972171at2759"/>
<keyword evidence="3" id="KW-1185">Reference proteome</keyword>
<gene>
    <name evidence="2" type="ORF">EDS130_LOCUS43840</name>
    <name evidence="1" type="ORF">XAT740_LOCUS38492</name>
</gene>
<evidence type="ECO:0000313" key="2">
    <source>
        <dbReference type="EMBL" id="CAF1520444.1"/>
    </source>
</evidence>
<dbReference type="SMART" id="SM01375">
    <property type="entry name" value="Dynein_light"/>
    <property type="match status" value="1"/>
</dbReference>
<dbReference type="GO" id="GO:0030286">
    <property type="term" value="C:dynein complex"/>
    <property type="evidence" value="ECO:0007669"/>
    <property type="project" value="InterPro"/>
</dbReference>
<sequence>MSNWEVSIQESGITDTMKMDILNTIRTLIDLHGSSNKEKICEEIKFWLNETYGKKWVVIIADSNSHSSNFSYFDDKLLVLDDNDLKWQIVLFQQVP</sequence>
<dbReference type="Proteomes" id="UP000663828">
    <property type="component" value="Unassembled WGS sequence"/>
</dbReference>
<dbReference type="Gene3D" id="3.30.740.10">
    <property type="entry name" value="Protein Inhibitor Of Neuronal Nitric Oxide Synthase"/>
    <property type="match status" value="1"/>
</dbReference>
<name>A0A815RQT1_ADIRI</name>
<dbReference type="InterPro" id="IPR037177">
    <property type="entry name" value="DLC_sf"/>
</dbReference>
<proteinExistence type="predicted"/>
<reference evidence="1" key="1">
    <citation type="submission" date="2021-02" db="EMBL/GenBank/DDBJ databases">
        <authorList>
            <person name="Nowell W R."/>
        </authorList>
    </citation>
    <scope>NUCLEOTIDE SEQUENCE</scope>
</reference>
<dbReference type="EMBL" id="CAJNOJ010000766">
    <property type="protein sequence ID" value="CAF1520444.1"/>
    <property type="molecule type" value="Genomic_DNA"/>
</dbReference>
<dbReference type="EMBL" id="CAJNOR010004164">
    <property type="protein sequence ID" value="CAF1480255.1"/>
    <property type="molecule type" value="Genomic_DNA"/>
</dbReference>
<dbReference type="InterPro" id="IPR001372">
    <property type="entry name" value="Dynein_light_chain_typ-1/2"/>
</dbReference>
<dbReference type="Proteomes" id="UP000663852">
    <property type="component" value="Unassembled WGS sequence"/>
</dbReference>
<comment type="caution">
    <text evidence="1">The sequence shown here is derived from an EMBL/GenBank/DDBJ whole genome shotgun (WGS) entry which is preliminary data.</text>
</comment>
<dbReference type="SUPFAM" id="SSF54648">
    <property type="entry name" value="DLC"/>
    <property type="match status" value="1"/>
</dbReference>
<organism evidence="1 3">
    <name type="scientific">Adineta ricciae</name>
    <name type="common">Rotifer</name>
    <dbReference type="NCBI Taxonomy" id="249248"/>
    <lineage>
        <taxon>Eukaryota</taxon>
        <taxon>Metazoa</taxon>
        <taxon>Spiralia</taxon>
        <taxon>Gnathifera</taxon>
        <taxon>Rotifera</taxon>
        <taxon>Eurotatoria</taxon>
        <taxon>Bdelloidea</taxon>
        <taxon>Adinetida</taxon>
        <taxon>Adinetidae</taxon>
        <taxon>Adineta</taxon>
    </lineage>
</organism>
<dbReference type="GO" id="GO:0007017">
    <property type="term" value="P:microtubule-based process"/>
    <property type="evidence" value="ECO:0007669"/>
    <property type="project" value="InterPro"/>
</dbReference>
<dbReference type="Pfam" id="PF01221">
    <property type="entry name" value="Dynein_light"/>
    <property type="match status" value="1"/>
</dbReference>